<dbReference type="InParanoid" id="H2YPW4"/>
<accession>H2YPW4</accession>
<reference evidence="3" key="1">
    <citation type="submission" date="2003-08" db="EMBL/GenBank/DDBJ databases">
        <authorList>
            <person name="Birren B."/>
            <person name="Nusbaum C."/>
            <person name="Abebe A."/>
            <person name="Abouelleil A."/>
            <person name="Adekoya E."/>
            <person name="Ait-zahra M."/>
            <person name="Allen N."/>
            <person name="Allen T."/>
            <person name="An P."/>
            <person name="Anderson M."/>
            <person name="Anderson S."/>
            <person name="Arachchi H."/>
            <person name="Armbruster J."/>
            <person name="Bachantsang P."/>
            <person name="Baldwin J."/>
            <person name="Barry A."/>
            <person name="Bayul T."/>
            <person name="Blitshsteyn B."/>
            <person name="Bloom T."/>
            <person name="Blye J."/>
            <person name="Boguslavskiy L."/>
            <person name="Borowsky M."/>
            <person name="Boukhgalter B."/>
            <person name="Brunache A."/>
            <person name="Butler J."/>
            <person name="Calixte N."/>
            <person name="Calvo S."/>
            <person name="Camarata J."/>
            <person name="Campo K."/>
            <person name="Chang J."/>
            <person name="Cheshatsang Y."/>
            <person name="Citroen M."/>
            <person name="Collymore A."/>
            <person name="Considine T."/>
            <person name="Cook A."/>
            <person name="Cooke P."/>
            <person name="Corum B."/>
            <person name="Cuomo C."/>
            <person name="David R."/>
            <person name="Dawoe T."/>
            <person name="Degray S."/>
            <person name="Dodge S."/>
            <person name="Dooley K."/>
            <person name="Dorje P."/>
            <person name="Dorjee K."/>
            <person name="Dorris L."/>
            <person name="Duffey N."/>
            <person name="Dupes A."/>
            <person name="Elkins T."/>
            <person name="Engels R."/>
            <person name="Erickson J."/>
            <person name="Farina A."/>
            <person name="Faro S."/>
            <person name="Ferreira P."/>
            <person name="Fischer H."/>
            <person name="Fitzgerald M."/>
            <person name="Foley K."/>
            <person name="Gage D."/>
            <person name="Galagan J."/>
            <person name="Gearin G."/>
            <person name="Gnerre S."/>
            <person name="Gnirke A."/>
            <person name="Goyette A."/>
            <person name="Graham J."/>
            <person name="Grandbois E."/>
            <person name="Gyaltsen K."/>
            <person name="Hafez N."/>
            <person name="Hagopian D."/>
            <person name="Hagos B."/>
            <person name="Hall J."/>
            <person name="Hatcher B."/>
            <person name="Heller A."/>
            <person name="Higgins H."/>
            <person name="Honan T."/>
            <person name="Horn A."/>
            <person name="Houde N."/>
            <person name="Hughes L."/>
            <person name="Hulme W."/>
            <person name="Husby E."/>
            <person name="Iliev I."/>
            <person name="Jaffe D."/>
            <person name="Jones C."/>
            <person name="Kamal M."/>
            <person name="Kamat A."/>
            <person name="Kamvysselis M."/>
            <person name="Karlsson E."/>
            <person name="Kells C."/>
            <person name="Kieu A."/>
            <person name="Kisner P."/>
            <person name="Kodira C."/>
            <person name="Kulbokas E."/>
            <person name="Labutti K."/>
            <person name="Lama D."/>
            <person name="Landers T."/>
            <person name="Leger J."/>
            <person name="Levine S."/>
            <person name="Lewis D."/>
            <person name="Lewis T."/>
            <person name="Lindblad-toh K."/>
            <person name="Liu X."/>
            <person name="Lokyitsang T."/>
            <person name="Lokyitsang Y."/>
            <person name="Lucien O."/>
            <person name="Lui A."/>
            <person name="Ma L.J."/>
            <person name="Mabbitt R."/>
            <person name="Macdonald J."/>
            <person name="Maclean C."/>
            <person name="Major J."/>
            <person name="Manning J."/>
            <person name="Marabella R."/>
            <person name="Maru K."/>
            <person name="Matthews C."/>
            <person name="Mauceli E."/>
            <person name="Mccarthy M."/>
            <person name="Mcdonough S."/>
            <person name="Mcghee T."/>
            <person name="Meldrim J."/>
            <person name="Meneus L."/>
            <person name="Mesirov J."/>
            <person name="Mihalev A."/>
            <person name="Mihova T."/>
            <person name="Mikkelsen T."/>
            <person name="Mlenga V."/>
            <person name="Moru K."/>
            <person name="Mozes J."/>
            <person name="Mulrain L."/>
            <person name="Munson G."/>
            <person name="Naylor J."/>
            <person name="Newes C."/>
            <person name="Nguyen C."/>
            <person name="Nguyen N."/>
            <person name="Nguyen T."/>
            <person name="Nicol R."/>
            <person name="Nielsen C."/>
            <person name="Nizzari M."/>
            <person name="Norbu C."/>
            <person name="Norbu N."/>
            <person name="O'donnell P."/>
            <person name="Okoawo O."/>
            <person name="O'leary S."/>
            <person name="Omotosho B."/>
            <person name="O'neill K."/>
            <person name="Osman S."/>
            <person name="Parker S."/>
            <person name="Perrin D."/>
            <person name="Phunkhang P."/>
            <person name="Piqani B."/>
            <person name="Purcell S."/>
            <person name="Rachupka T."/>
            <person name="Ramasamy U."/>
            <person name="Rameau R."/>
            <person name="Ray V."/>
            <person name="Raymond C."/>
            <person name="Retta R."/>
            <person name="Richardson S."/>
            <person name="Rise C."/>
            <person name="Rodriguez J."/>
            <person name="Rogers J."/>
            <person name="Rogov P."/>
            <person name="Rutman M."/>
            <person name="Schupbach R."/>
            <person name="Seaman C."/>
            <person name="Settipalli S."/>
            <person name="Sharpe T."/>
            <person name="Sheridan J."/>
            <person name="Sherpa N."/>
            <person name="Shi J."/>
            <person name="Smirnov S."/>
            <person name="Smith C."/>
            <person name="Sougnez C."/>
            <person name="Spencer B."/>
            <person name="Stalker J."/>
            <person name="Stange-thomann N."/>
            <person name="Stavropoulos S."/>
            <person name="Stetson K."/>
            <person name="Stone C."/>
            <person name="Stone S."/>
            <person name="Stubbs M."/>
            <person name="Talamas J."/>
            <person name="Tchuinga P."/>
            <person name="Tenzing P."/>
            <person name="Tesfaye S."/>
            <person name="Theodore J."/>
            <person name="Thoulutsang Y."/>
            <person name="Topham K."/>
            <person name="Towey S."/>
            <person name="Tsamla T."/>
            <person name="Tsomo N."/>
            <person name="Vallee D."/>
            <person name="Vassiliev H."/>
            <person name="Venkataraman V."/>
            <person name="Vinson J."/>
            <person name="Vo A."/>
            <person name="Wade C."/>
            <person name="Wang S."/>
            <person name="Wangchuk T."/>
            <person name="Wangdi T."/>
            <person name="Whittaker C."/>
            <person name="Wilkinson J."/>
            <person name="Wu Y."/>
            <person name="Wyman D."/>
            <person name="Yadav S."/>
            <person name="Yang S."/>
            <person name="Yang X."/>
            <person name="Yeager S."/>
            <person name="Yee E."/>
            <person name="Young G."/>
            <person name="Zainoun J."/>
            <person name="Zembeck L."/>
            <person name="Zimmer A."/>
            <person name="Zody M."/>
            <person name="Lander E."/>
        </authorList>
    </citation>
    <scope>NUCLEOTIDE SEQUENCE [LARGE SCALE GENOMIC DNA]</scope>
</reference>
<name>H2YPW4_CIOSA</name>
<evidence type="ECO:0000313" key="3">
    <source>
        <dbReference type="Proteomes" id="UP000007875"/>
    </source>
</evidence>
<reference evidence="2" key="2">
    <citation type="submission" date="2025-08" db="UniProtKB">
        <authorList>
            <consortium name="Ensembl"/>
        </authorList>
    </citation>
    <scope>IDENTIFICATION</scope>
</reference>
<feature type="region of interest" description="Disordered" evidence="1">
    <location>
        <begin position="26"/>
        <end position="65"/>
    </location>
</feature>
<dbReference type="HOGENOM" id="CLU_1991847_0_0_1"/>
<dbReference type="Proteomes" id="UP000007875">
    <property type="component" value="Unassembled WGS sequence"/>
</dbReference>
<evidence type="ECO:0000313" key="2">
    <source>
        <dbReference type="Ensembl" id="ENSCSAVP00000007372.1"/>
    </source>
</evidence>
<reference evidence="2" key="3">
    <citation type="submission" date="2025-09" db="UniProtKB">
        <authorList>
            <consortium name="Ensembl"/>
        </authorList>
    </citation>
    <scope>IDENTIFICATION</scope>
</reference>
<dbReference type="AlphaFoldDB" id="H2YPW4"/>
<keyword evidence="3" id="KW-1185">Reference proteome</keyword>
<evidence type="ECO:0000256" key="1">
    <source>
        <dbReference type="SAM" id="MobiDB-lite"/>
    </source>
</evidence>
<sequence>MNRDKLRYLEEVRNDGDERRARMMEDRDLTRSRRRIEESERRMEEHVGRLREEHAQQQINRSRDADRMIAVDNQMCLDDVSNIDDTVHWSVERDRASSRDEERHLMEEVRNLRQRMVSQRKTTRP</sequence>
<proteinExistence type="predicted"/>
<protein>
    <submittedName>
        <fullName evidence="2">Uncharacterized protein</fullName>
    </submittedName>
</protein>
<dbReference type="Ensembl" id="ENSCSAVT00000007469.1">
    <property type="protein sequence ID" value="ENSCSAVP00000007372.1"/>
    <property type="gene ID" value="ENSCSAVG00000004400.1"/>
</dbReference>
<organism evidence="2 3">
    <name type="scientific">Ciona savignyi</name>
    <name type="common">Pacific transparent sea squirt</name>
    <dbReference type="NCBI Taxonomy" id="51511"/>
    <lineage>
        <taxon>Eukaryota</taxon>
        <taxon>Metazoa</taxon>
        <taxon>Chordata</taxon>
        <taxon>Tunicata</taxon>
        <taxon>Ascidiacea</taxon>
        <taxon>Phlebobranchia</taxon>
        <taxon>Cionidae</taxon>
        <taxon>Ciona</taxon>
    </lineage>
</organism>